<dbReference type="InterPro" id="IPR011263">
    <property type="entry name" value="DNA-dir_RNA_pol_RpoA/D/Rpb3"/>
</dbReference>
<feature type="domain" description="4Fe-4S ferredoxin-type" evidence="6">
    <location>
        <begin position="195"/>
        <end position="225"/>
    </location>
</feature>
<dbReference type="GO" id="GO:0006351">
    <property type="term" value="P:DNA-templated transcription"/>
    <property type="evidence" value="ECO:0007669"/>
    <property type="project" value="UniProtKB-UniRule"/>
</dbReference>
<proteinExistence type="inferred from homology"/>
<evidence type="ECO:0000256" key="3">
    <source>
        <dbReference type="ARBA" id="ARBA00023163"/>
    </source>
</evidence>
<dbReference type="InterPro" id="IPR011262">
    <property type="entry name" value="DNA-dir_RNA_pol_insert"/>
</dbReference>
<dbReference type="NCBIfam" id="NF001988">
    <property type="entry name" value="PRK00783.1"/>
    <property type="match status" value="1"/>
</dbReference>
<evidence type="ECO:0000313" key="8">
    <source>
        <dbReference type="EMBL" id="RNI09622.1"/>
    </source>
</evidence>
<evidence type="ECO:0000256" key="5">
    <source>
        <dbReference type="HAMAP-Rule" id="MF_00320"/>
    </source>
</evidence>
<name>A0A1L3Q3F8_9EURY</name>
<protein>
    <recommendedName>
        <fullName evidence="5">DNA-directed RNA polymerase subunit Rpo3</fullName>
        <ecNumber evidence="5">2.7.7.6</ecNumber>
    </recommendedName>
    <alternativeName>
        <fullName evidence="5">DNA-directed RNA polymerase subunit D</fullName>
    </alternativeName>
</protein>
<dbReference type="GeneID" id="30583566"/>
<dbReference type="Proteomes" id="UP000198669">
    <property type="component" value="Unassembled WGS sequence"/>
</dbReference>
<dbReference type="SUPFAM" id="SSF56553">
    <property type="entry name" value="Insert subdomain of RNA polymerase alpha subunit"/>
    <property type="match status" value="1"/>
</dbReference>
<evidence type="ECO:0000313" key="9">
    <source>
        <dbReference type="EMBL" id="SDW49976.1"/>
    </source>
</evidence>
<dbReference type="EMBL" id="FNMU01000003">
    <property type="protein sequence ID" value="SDW49976.1"/>
    <property type="molecule type" value="Genomic_DNA"/>
</dbReference>
<feature type="domain" description="4Fe-4S ferredoxin-type" evidence="6">
    <location>
        <begin position="164"/>
        <end position="193"/>
    </location>
</feature>
<dbReference type="GO" id="GO:0005737">
    <property type="term" value="C:cytoplasm"/>
    <property type="evidence" value="ECO:0007669"/>
    <property type="project" value="UniProtKB-SubCell"/>
</dbReference>
<reference evidence="9 11" key="2">
    <citation type="submission" date="2016-10" db="EMBL/GenBank/DDBJ databases">
        <authorList>
            <person name="de Groot N.N."/>
        </authorList>
    </citation>
    <scope>NUCLEOTIDE SEQUENCE [LARGE SCALE GENOMIC DNA]</scope>
    <source>
        <strain evidence="9 11">Z-7982</strain>
    </source>
</reference>
<keyword evidence="5" id="KW-0408">Iron</keyword>
<evidence type="ECO:0000256" key="4">
    <source>
        <dbReference type="ARBA" id="ARBA00025804"/>
    </source>
</evidence>
<dbReference type="PANTHER" id="PTHR11800:SF2">
    <property type="entry name" value="DNA-DIRECTED RNA POLYMERASE II SUBUNIT RPB3"/>
    <property type="match status" value="1"/>
</dbReference>
<dbReference type="InterPro" id="IPR022842">
    <property type="entry name" value="RNAP_Rpo3/Rpb3/RPAC1"/>
</dbReference>
<dbReference type="CDD" id="cd07030">
    <property type="entry name" value="RNAP_D"/>
    <property type="match status" value="1"/>
</dbReference>
<reference evidence="8 12" key="3">
    <citation type="submission" date="2018-10" db="EMBL/GenBank/DDBJ databases">
        <title>Cultivation of a novel Methanohalophilus strain from Kebrit Deep of the Red Sea and a genomic comparison of members of the genus Methanohalophilus.</title>
        <authorList>
            <person name="Guan Y."/>
            <person name="Ngugi D.K."/>
            <person name="Stingl U."/>
        </authorList>
    </citation>
    <scope>NUCLEOTIDE SEQUENCE [LARGE SCALE GENOMIC DNA]</scope>
    <source>
        <strain evidence="8 12">DSM 3094</strain>
    </source>
</reference>
<gene>
    <name evidence="5" type="primary">rpo3</name>
    <name evidence="5" type="synonym">rpoD</name>
    <name evidence="7" type="ORF">BHR79_07330</name>
    <name evidence="8" type="ORF">EFE40_02905</name>
    <name evidence="9" type="ORF">SAMN04515625_1045</name>
</gene>
<comment type="similarity">
    <text evidence="4 5">Belongs to the archaeal Rpo3/eukaryotic RPB3 RNA polymerase subunit family.</text>
</comment>
<dbReference type="InterPro" id="IPR036643">
    <property type="entry name" value="RNApol_insert_sf"/>
</dbReference>
<dbReference type="GO" id="GO:0003899">
    <property type="term" value="F:DNA-directed RNA polymerase activity"/>
    <property type="evidence" value="ECO:0007669"/>
    <property type="project" value="UniProtKB-UniRule"/>
</dbReference>
<feature type="binding site" evidence="5">
    <location>
        <position position="211"/>
    </location>
    <ligand>
        <name>[3Fe-4S] cluster</name>
        <dbReference type="ChEBI" id="CHEBI:21137"/>
    </ligand>
</feature>
<comment type="subunit">
    <text evidence="5">Part of the RNA polymerase complex.</text>
</comment>
<dbReference type="InterPro" id="IPR050518">
    <property type="entry name" value="Rpo3/RPB3_RNA_Pol_subunit"/>
</dbReference>
<reference evidence="7 10" key="1">
    <citation type="submission" date="2016-10" db="EMBL/GenBank/DDBJ databases">
        <title>Methanohalophilus halophilus.</title>
        <authorList>
            <person name="L'haridon S."/>
        </authorList>
    </citation>
    <scope>NUCLEOTIDE SEQUENCE [LARGE SCALE GENOMIC DNA]</scope>
    <source>
        <strain evidence="7 10">Z-7982</strain>
    </source>
</reference>
<keyword evidence="5 8" id="KW-0808">Transferase</keyword>
<dbReference type="GO" id="GO:0051538">
    <property type="term" value="F:3 iron, 4 sulfur cluster binding"/>
    <property type="evidence" value="ECO:0007669"/>
    <property type="project" value="UniProtKB-KW"/>
</dbReference>
<dbReference type="EMBL" id="RJJG01000003">
    <property type="protein sequence ID" value="RNI09622.1"/>
    <property type="molecule type" value="Genomic_DNA"/>
</dbReference>
<dbReference type="STRING" id="2177.BHR79_07330"/>
<dbReference type="InterPro" id="IPR036603">
    <property type="entry name" value="RBP11-like"/>
</dbReference>
<dbReference type="AlphaFoldDB" id="A0A1L3Q3F8"/>
<dbReference type="EMBL" id="CP017921">
    <property type="protein sequence ID" value="APH39311.1"/>
    <property type="molecule type" value="Genomic_DNA"/>
</dbReference>
<organism evidence="7 10">
    <name type="scientific">Methanohalophilus halophilus</name>
    <dbReference type="NCBI Taxonomy" id="2177"/>
    <lineage>
        <taxon>Archaea</taxon>
        <taxon>Methanobacteriati</taxon>
        <taxon>Methanobacteriota</taxon>
        <taxon>Stenosarchaea group</taxon>
        <taxon>Methanomicrobia</taxon>
        <taxon>Methanosarcinales</taxon>
        <taxon>Methanosarcinaceae</taxon>
        <taxon>Methanohalophilus</taxon>
    </lineage>
</organism>
<dbReference type="EC" id="2.7.7.6" evidence="5"/>
<sequence length="266" mass="28760">MEIDILELSDRSARFILSDVDAAFANGLRRAMLADVPTLAIDEVNIYNNTSVLYDEQVALRLALVPLVTSFDEFTPHEECSCEEGCPACTVSLTLSVEAPMDEEKTVYSGDLVSADPKVKAADSNIPVVKLKGGQQLVLEAIAKMGYGHDHAKWQAGVACGYKNVPVISIEGCDLCEKCVEACPRDILALGEESAEVVNDRLLNCSLCKQCVEVCGIDAISVRENDTSFIFTLESDGSYSAEELIINAVNTIRTKASTLDEILGEL</sequence>
<dbReference type="PROSITE" id="PS00446">
    <property type="entry name" value="RNA_POL_D_30KD"/>
    <property type="match status" value="1"/>
</dbReference>
<dbReference type="GO" id="GO:0000428">
    <property type="term" value="C:DNA-directed RNA polymerase complex"/>
    <property type="evidence" value="ECO:0007669"/>
    <property type="project" value="UniProtKB-KW"/>
</dbReference>
<keyword evidence="5" id="KW-0003">3Fe-4S</keyword>
<evidence type="ECO:0000256" key="2">
    <source>
        <dbReference type="ARBA" id="ARBA00022490"/>
    </source>
</evidence>
<comment type="catalytic activity">
    <reaction evidence="5">
        <text>RNA(n) + a ribonucleoside 5'-triphosphate = RNA(n+1) + diphosphate</text>
        <dbReference type="Rhea" id="RHEA:21248"/>
        <dbReference type="Rhea" id="RHEA-COMP:14527"/>
        <dbReference type="Rhea" id="RHEA-COMP:17342"/>
        <dbReference type="ChEBI" id="CHEBI:33019"/>
        <dbReference type="ChEBI" id="CHEBI:61557"/>
        <dbReference type="ChEBI" id="CHEBI:140395"/>
        <dbReference type="EC" id="2.7.7.6"/>
    </reaction>
</comment>
<dbReference type="GO" id="GO:0016491">
    <property type="term" value="F:oxidoreductase activity"/>
    <property type="evidence" value="ECO:0007669"/>
    <property type="project" value="UniProtKB-ARBA"/>
</dbReference>
<dbReference type="GO" id="GO:0003677">
    <property type="term" value="F:DNA binding"/>
    <property type="evidence" value="ECO:0007669"/>
    <property type="project" value="UniProtKB-UniRule"/>
</dbReference>
<dbReference type="InterPro" id="IPR017900">
    <property type="entry name" value="4Fe4S_Fe_S_CS"/>
</dbReference>
<keyword evidence="5" id="KW-0479">Metal-binding</keyword>
<comment type="function">
    <text evidence="5">DNA-dependent RNA polymerase (RNAP) catalyzes the transcription of DNA into RNA using the four ribonucleoside triphosphates as substrates.</text>
</comment>
<evidence type="ECO:0000259" key="6">
    <source>
        <dbReference type="PROSITE" id="PS51379"/>
    </source>
</evidence>
<comment type="cofactor">
    <cofactor evidence="5">
        <name>[3Fe-4S] cluster</name>
        <dbReference type="ChEBI" id="CHEBI:21137"/>
    </cofactor>
    <text evidence="5">Binds 1 [3Fe-4S] cluster.</text>
</comment>
<keyword evidence="5" id="KW-0411">Iron-sulfur</keyword>
<comment type="subcellular location">
    <subcellularLocation>
        <location evidence="5">Cytoplasm</location>
    </subcellularLocation>
</comment>
<keyword evidence="10" id="KW-1185">Reference proteome</keyword>
<dbReference type="HAMAP" id="MF_00320">
    <property type="entry name" value="RNApol_arch_Rpo3"/>
    <property type="match status" value="1"/>
</dbReference>
<dbReference type="SMART" id="SM00662">
    <property type="entry name" value="RPOLD"/>
    <property type="match status" value="1"/>
</dbReference>
<keyword evidence="3 5" id="KW-0804">Transcription</keyword>
<keyword evidence="5 8" id="KW-0548">Nucleotidyltransferase</keyword>
<dbReference type="GO" id="GO:0046872">
    <property type="term" value="F:metal ion binding"/>
    <property type="evidence" value="ECO:0007669"/>
    <property type="project" value="UniProtKB-KW"/>
</dbReference>
<dbReference type="GO" id="GO:0046983">
    <property type="term" value="F:protein dimerization activity"/>
    <property type="evidence" value="ECO:0007669"/>
    <property type="project" value="InterPro"/>
</dbReference>
<evidence type="ECO:0000313" key="7">
    <source>
        <dbReference type="EMBL" id="APH39311.1"/>
    </source>
</evidence>
<feature type="binding site" evidence="5">
    <location>
        <position position="208"/>
    </location>
    <ligand>
        <name>[3Fe-4S] cluster</name>
        <dbReference type="ChEBI" id="CHEBI:21137"/>
    </ligand>
</feature>
<dbReference type="Gene3D" id="3.30.70.3110">
    <property type="match status" value="1"/>
</dbReference>
<dbReference type="Proteomes" id="UP000186879">
    <property type="component" value="Chromosome"/>
</dbReference>
<keyword evidence="1 5" id="KW-0240">DNA-directed RNA polymerase</keyword>
<feature type="binding site" evidence="5">
    <location>
        <position position="205"/>
    </location>
    <ligand>
        <name>[3Fe-4S] cluster</name>
        <dbReference type="ChEBI" id="CHEBI:21137"/>
    </ligand>
</feature>
<dbReference type="Proteomes" id="UP000267921">
    <property type="component" value="Unassembled WGS sequence"/>
</dbReference>
<dbReference type="Pfam" id="PF01193">
    <property type="entry name" value="RNA_pol_L"/>
    <property type="match status" value="1"/>
</dbReference>
<dbReference type="Gene3D" id="2.170.120.12">
    <property type="entry name" value="DNA-directed RNA polymerase, insert domain"/>
    <property type="match status" value="1"/>
</dbReference>
<dbReference type="PANTHER" id="PTHR11800">
    <property type="entry name" value="DNA-DIRECTED RNA POLYMERASE"/>
    <property type="match status" value="1"/>
</dbReference>
<evidence type="ECO:0000313" key="12">
    <source>
        <dbReference type="Proteomes" id="UP000267921"/>
    </source>
</evidence>
<dbReference type="InterPro" id="IPR001514">
    <property type="entry name" value="DNA-dir_RNA_pol_30-40kDasu_CS"/>
</dbReference>
<dbReference type="Gene3D" id="3.30.1360.10">
    <property type="entry name" value="RNA polymerase, RBP11-like subunit"/>
    <property type="match status" value="1"/>
</dbReference>
<evidence type="ECO:0000313" key="11">
    <source>
        <dbReference type="Proteomes" id="UP000198669"/>
    </source>
</evidence>
<dbReference type="Pfam" id="PF01000">
    <property type="entry name" value="RNA_pol_A_bac"/>
    <property type="match status" value="1"/>
</dbReference>
<dbReference type="KEGG" id="mhaz:BHR79_07330"/>
<keyword evidence="2 5" id="KW-0963">Cytoplasm</keyword>
<dbReference type="OrthoDB" id="84933at2157"/>
<dbReference type="RefSeq" id="WP_072561740.1">
    <property type="nucleotide sequence ID" value="NZ_CP017921.1"/>
</dbReference>
<dbReference type="InterPro" id="IPR017896">
    <property type="entry name" value="4Fe4S_Fe-S-bd"/>
</dbReference>
<dbReference type="PROSITE" id="PS00198">
    <property type="entry name" value="4FE4S_FER_1"/>
    <property type="match status" value="2"/>
</dbReference>
<accession>A0A1L3Q3F8</accession>
<dbReference type="PROSITE" id="PS51379">
    <property type="entry name" value="4FE4S_FER_2"/>
    <property type="match status" value="2"/>
</dbReference>
<evidence type="ECO:0000313" key="10">
    <source>
        <dbReference type="Proteomes" id="UP000186879"/>
    </source>
</evidence>
<evidence type="ECO:0000256" key="1">
    <source>
        <dbReference type="ARBA" id="ARBA00022478"/>
    </source>
</evidence>
<dbReference type="SUPFAM" id="SSF55257">
    <property type="entry name" value="RBP11-like subunits of RNA polymerase"/>
    <property type="match status" value="1"/>
</dbReference>